<reference evidence="1 2" key="1">
    <citation type="submission" date="2016-11" db="EMBL/GenBank/DDBJ databases">
        <authorList>
            <person name="Varghese N."/>
            <person name="Submissions S."/>
        </authorList>
    </citation>
    <scope>NUCLEOTIDE SEQUENCE [LARGE SCALE GENOMIC DNA]</scope>
    <source>
        <strain evidence="1 2">VTM4R57</strain>
    </source>
</reference>
<gene>
    <name evidence="1" type="ORF">SAMN04487849_10244</name>
</gene>
<dbReference type="RefSeq" id="WP_256598111.1">
    <property type="nucleotide sequence ID" value="NZ_FRCE01000002.1"/>
</dbReference>
<dbReference type="EMBL" id="FRCE01000002">
    <property type="protein sequence ID" value="SHL37277.1"/>
    <property type="molecule type" value="Genomic_DNA"/>
</dbReference>
<accession>A0ABD7M5I7</accession>
<dbReference type="InterPro" id="IPR039498">
    <property type="entry name" value="NTP_transf_5"/>
</dbReference>
<evidence type="ECO:0000313" key="2">
    <source>
        <dbReference type="Proteomes" id="UP000184253"/>
    </source>
</evidence>
<evidence type="ECO:0000313" key="1">
    <source>
        <dbReference type="EMBL" id="SHL37277.1"/>
    </source>
</evidence>
<dbReference type="Gene3D" id="3.30.460.40">
    <property type="match status" value="1"/>
</dbReference>
<protein>
    <submittedName>
        <fullName evidence="1">Uncharacterized nucleotidyltransferase</fullName>
    </submittedName>
</protein>
<dbReference type="Pfam" id="PF14907">
    <property type="entry name" value="NTP_transf_5"/>
    <property type="match status" value="1"/>
</dbReference>
<name>A0ABD7M5I7_MICLU</name>
<proteinExistence type="predicted"/>
<dbReference type="Proteomes" id="UP000184253">
    <property type="component" value="Unassembled WGS sequence"/>
</dbReference>
<sequence>MTPLALELRVHLAHASITRLMDAAGVRALHLKGYAAEPGLYREGRTSTDVDILVPPTDADRACAALADHGWDRIAGFSEGSIFQHAATLWHSHLGYVDVHRSFPGLGPDPALTFERLWTTHTTRVIAGRPVPVPGLTHQRLVIVVHAARDSGRGRSDVAHLRHTLSAEEWGRLRGEAESLGAGAAWRAATGEGGGPADASEERIFAALQADEAGVDLLAARWAAATGPRARLALVRRAIPVNRPHLQMRLGRPPTRVDIAREQLGRVRELIAWALRRAGGRG</sequence>
<organism evidence="1 2">
    <name type="scientific">Micrococcus luteus</name>
    <name type="common">Micrococcus lysodeikticus</name>
    <dbReference type="NCBI Taxonomy" id="1270"/>
    <lineage>
        <taxon>Bacteria</taxon>
        <taxon>Bacillati</taxon>
        <taxon>Actinomycetota</taxon>
        <taxon>Actinomycetes</taxon>
        <taxon>Micrococcales</taxon>
        <taxon>Micrococcaceae</taxon>
        <taxon>Micrococcus</taxon>
    </lineage>
</organism>
<comment type="caution">
    <text evidence="1">The sequence shown here is derived from an EMBL/GenBank/DDBJ whole genome shotgun (WGS) entry which is preliminary data.</text>
</comment>
<dbReference type="AlphaFoldDB" id="A0ABD7M5I7"/>